<organism evidence="1 2">
    <name type="scientific">Lipomyces orientalis</name>
    <dbReference type="NCBI Taxonomy" id="1233043"/>
    <lineage>
        <taxon>Eukaryota</taxon>
        <taxon>Fungi</taxon>
        <taxon>Dikarya</taxon>
        <taxon>Ascomycota</taxon>
        <taxon>Saccharomycotina</taxon>
        <taxon>Lipomycetes</taxon>
        <taxon>Lipomycetales</taxon>
        <taxon>Lipomycetaceae</taxon>
        <taxon>Lipomyces</taxon>
    </lineage>
</organism>
<protein>
    <submittedName>
        <fullName evidence="1">Coiled-coil domain-containing protein-domain-containing protein</fullName>
    </submittedName>
</protein>
<evidence type="ECO:0000313" key="2">
    <source>
        <dbReference type="Proteomes" id="UP001489719"/>
    </source>
</evidence>
<name>A0ACC3THY7_9ASCO</name>
<proteinExistence type="predicted"/>
<accession>A0ACC3THY7</accession>
<sequence>MTNPTVLSQQALPPKSQPPQARHHVTIKNRRLHYLHRHTPSYFRRTGLAEEDPLLYDRLIRQFQTAEERQAESKTRGWAGRMYEDLMRAERKLEKENANRAEEARRRDQGEPAVEEVEDEDVKSKEEGEKQWQDIMTIRFLEGLDTDFNYDDVDFDDQWDDLAQLARDREDEYFDAEEPTWYADEENVEVGDPGDEISSRRALRGETGIQDF</sequence>
<reference evidence="2" key="1">
    <citation type="journal article" date="2024" name="Front. Bioeng. Biotechnol.">
        <title>Genome-scale model development and genomic sequencing of the oleaginous clade Lipomyces.</title>
        <authorList>
            <person name="Czajka J.J."/>
            <person name="Han Y."/>
            <person name="Kim J."/>
            <person name="Mondo S.J."/>
            <person name="Hofstad B.A."/>
            <person name="Robles A."/>
            <person name="Haridas S."/>
            <person name="Riley R."/>
            <person name="LaButti K."/>
            <person name="Pangilinan J."/>
            <person name="Andreopoulos W."/>
            <person name="Lipzen A."/>
            <person name="Yan J."/>
            <person name="Wang M."/>
            <person name="Ng V."/>
            <person name="Grigoriev I.V."/>
            <person name="Spatafora J.W."/>
            <person name="Magnuson J.K."/>
            <person name="Baker S.E."/>
            <person name="Pomraning K.R."/>
        </authorList>
    </citation>
    <scope>NUCLEOTIDE SEQUENCE [LARGE SCALE GENOMIC DNA]</scope>
    <source>
        <strain evidence="2">CBS 10300</strain>
    </source>
</reference>
<keyword evidence="2" id="KW-1185">Reference proteome</keyword>
<dbReference type="EMBL" id="MU970123">
    <property type="protein sequence ID" value="KAK9320575.1"/>
    <property type="molecule type" value="Genomic_DNA"/>
</dbReference>
<dbReference type="Proteomes" id="UP001489719">
    <property type="component" value="Unassembled WGS sequence"/>
</dbReference>
<gene>
    <name evidence="1" type="ORF">V1517DRAFT_264101</name>
</gene>
<evidence type="ECO:0000313" key="1">
    <source>
        <dbReference type="EMBL" id="KAK9320575.1"/>
    </source>
</evidence>
<comment type="caution">
    <text evidence="1">The sequence shown here is derived from an EMBL/GenBank/DDBJ whole genome shotgun (WGS) entry which is preliminary data.</text>
</comment>